<comment type="caution">
    <text evidence="2">The sequence shown here is derived from an EMBL/GenBank/DDBJ whole genome shotgun (WGS) entry which is preliminary data.</text>
</comment>
<proteinExistence type="predicted"/>
<feature type="compositionally biased region" description="Basic and acidic residues" evidence="1">
    <location>
        <begin position="73"/>
        <end position="85"/>
    </location>
</feature>
<organism evidence="2 3">
    <name type="scientific">Streblomastix strix</name>
    <dbReference type="NCBI Taxonomy" id="222440"/>
    <lineage>
        <taxon>Eukaryota</taxon>
        <taxon>Metamonada</taxon>
        <taxon>Preaxostyla</taxon>
        <taxon>Oxymonadida</taxon>
        <taxon>Streblomastigidae</taxon>
        <taxon>Streblomastix</taxon>
    </lineage>
</organism>
<protein>
    <submittedName>
        <fullName evidence="2">Uncharacterized protein</fullName>
    </submittedName>
</protein>
<feature type="region of interest" description="Disordered" evidence="1">
    <location>
        <begin position="30"/>
        <end position="51"/>
    </location>
</feature>
<evidence type="ECO:0000256" key="1">
    <source>
        <dbReference type="SAM" id="MobiDB-lite"/>
    </source>
</evidence>
<evidence type="ECO:0000313" key="2">
    <source>
        <dbReference type="EMBL" id="KAA6385621.1"/>
    </source>
</evidence>
<feature type="region of interest" description="Disordered" evidence="1">
    <location>
        <begin position="71"/>
        <end position="92"/>
    </location>
</feature>
<sequence length="92" mass="10429">MLGSGLGEDAFKDGRPKKTTITFPNKEIYQLNGDRSPDQDQVSNFDNRQTEFSKSPCKRIISLLNINGLSKNKSFEEQKMERENDTTQGNLS</sequence>
<feature type="region of interest" description="Disordered" evidence="1">
    <location>
        <begin position="1"/>
        <end position="20"/>
    </location>
</feature>
<evidence type="ECO:0000313" key="3">
    <source>
        <dbReference type="Proteomes" id="UP000324800"/>
    </source>
</evidence>
<gene>
    <name evidence="2" type="ORF">EZS28_018852</name>
</gene>
<accession>A0A5J4VSS0</accession>
<reference evidence="2 3" key="1">
    <citation type="submission" date="2019-03" db="EMBL/GenBank/DDBJ databases">
        <title>Single cell metagenomics reveals metabolic interactions within the superorganism composed of flagellate Streblomastix strix and complex community of Bacteroidetes bacteria on its surface.</title>
        <authorList>
            <person name="Treitli S.C."/>
            <person name="Kolisko M."/>
            <person name="Husnik F."/>
            <person name="Keeling P."/>
            <person name="Hampl V."/>
        </authorList>
    </citation>
    <scope>NUCLEOTIDE SEQUENCE [LARGE SCALE GENOMIC DNA]</scope>
    <source>
        <strain evidence="2">ST1C</strain>
    </source>
</reference>
<feature type="compositionally biased region" description="Polar residues" evidence="1">
    <location>
        <begin position="39"/>
        <end position="51"/>
    </location>
</feature>
<dbReference type="Proteomes" id="UP000324800">
    <property type="component" value="Unassembled WGS sequence"/>
</dbReference>
<name>A0A5J4VSS0_9EUKA</name>
<dbReference type="AlphaFoldDB" id="A0A5J4VSS0"/>
<dbReference type="EMBL" id="SNRW01005181">
    <property type="protein sequence ID" value="KAA6385621.1"/>
    <property type="molecule type" value="Genomic_DNA"/>
</dbReference>